<name>A0A7L4UP75_BALHA</name>
<comment type="subcellular location">
    <subcellularLocation>
        <location evidence="1">Cytoplasm</location>
    </subcellularLocation>
</comment>
<dbReference type="Pfam" id="PF02631">
    <property type="entry name" value="RecX_HTH2"/>
    <property type="match status" value="1"/>
</dbReference>
<dbReference type="InterPro" id="IPR053924">
    <property type="entry name" value="RecX_HTH_2nd"/>
</dbReference>
<dbReference type="RefSeq" id="WP_116496387.1">
    <property type="nucleotide sequence ID" value="NZ_QENZ01000004.1"/>
</dbReference>
<feature type="domain" description="RecX second three-helical" evidence="5">
    <location>
        <begin position="51"/>
        <end position="92"/>
    </location>
</feature>
<dbReference type="InterPro" id="IPR053925">
    <property type="entry name" value="RecX_HTH_3rd"/>
</dbReference>
<dbReference type="OrthoDB" id="1523826at2"/>
<dbReference type="Pfam" id="PF21981">
    <property type="entry name" value="RecX_HTH3"/>
    <property type="match status" value="1"/>
</dbReference>
<comment type="caution">
    <text evidence="7">The sequence shown here is derived from an EMBL/GenBank/DDBJ whole genome shotgun (WGS) entry which is preliminary data.</text>
</comment>
<protein>
    <recommendedName>
        <fullName evidence="3">Regulatory protein RecX</fullName>
    </recommendedName>
</protein>
<keyword evidence="8" id="KW-1185">Reference proteome</keyword>
<evidence type="ECO:0000256" key="2">
    <source>
        <dbReference type="ARBA" id="ARBA00009695"/>
    </source>
</evidence>
<dbReference type="PANTHER" id="PTHR33602:SF1">
    <property type="entry name" value="REGULATORY PROTEIN RECX FAMILY PROTEIN"/>
    <property type="match status" value="1"/>
</dbReference>
<feature type="domain" description="RecX third three-helical" evidence="6">
    <location>
        <begin position="104"/>
        <end position="145"/>
    </location>
</feature>
<evidence type="ECO:0000313" key="8">
    <source>
        <dbReference type="Proteomes" id="UP000251835"/>
    </source>
</evidence>
<dbReference type="GO" id="GO:0005737">
    <property type="term" value="C:cytoplasm"/>
    <property type="evidence" value="ECO:0007669"/>
    <property type="project" value="UniProtKB-SubCell"/>
</dbReference>
<sequence>MKEKALDKAMRLCSRSEKCAKDVKNKLLQWKVSANLHSDIITELYDKNFLNDARYAKSYVNDKINLSRWGKQKIFFALKLKEIPEDIIQQALDEVDTERYLNGLVTLLETKQKNLKADSDYEKMGKLIRYGQSRGFTMSEINIALNRIL</sequence>
<dbReference type="AlphaFoldDB" id="A0A7L4UP75"/>
<evidence type="ECO:0000259" key="5">
    <source>
        <dbReference type="Pfam" id="PF02631"/>
    </source>
</evidence>
<evidence type="ECO:0000256" key="1">
    <source>
        <dbReference type="ARBA" id="ARBA00004496"/>
    </source>
</evidence>
<evidence type="ECO:0000259" key="6">
    <source>
        <dbReference type="Pfam" id="PF21981"/>
    </source>
</evidence>
<accession>A0A7L4UP75</accession>
<reference evidence="7 8" key="1">
    <citation type="submission" date="2018-05" db="EMBL/GenBank/DDBJ databases">
        <title>Genomic Encyclopedia of Type Strains, Phase IV (KMG-IV): sequencing the most valuable type-strain genomes for metagenomic binning, comparative biology and taxonomic classification.</title>
        <authorList>
            <person name="Goeker M."/>
        </authorList>
    </citation>
    <scope>NUCLEOTIDE SEQUENCE [LARGE SCALE GENOMIC DNA]</scope>
    <source>
        <strain evidence="7 8">DSM 28579</strain>
    </source>
</reference>
<dbReference type="PANTHER" id="PTHR33602">
    <property type="entry name" value="REGULATORY PROTEIN RECX FAMILY PROTEIN"/>
    <property type="match status" value="1"/>
</dbReference>
<evidence type="ECO:0000313" key="7">
    <source>
        <dbReference type="EMBL" id="PVX50834.1"/>
    </source>
</evidence>
<organism evidence="7 8">
    <name type="scientific">Balneicella halophila</name>
    <dbReference type="NCBI Taxonomy" id="1537566"/>
    <lineage>
        <taxon>Bacteria</taxon>
        <taxon>Pseudomonadati</taxon>
        <taxon>Bacteroidota</taxon>
        <taxon>Bacteroidia</taxon>
        <taxon>Bacteroidales</taxon>
        <taxon>Balneicellaceae</taxon>
        <taxon>Balneicella</taxon>
    </lineage>
</organism>
<dbReference type="GO" id="GO:0006282">
    <property type="term" value="P:regulation of DNA repair"/>
    <property type="evidence" value="ECO:0007669"/>
    <property type="project" value="InterPro"/>
</dbReference>
<dbReference type="InterPro" id="IPR036388">
    <property type="entry name" value="WH-like_DNA-bd_sf"/>
</dbReference>
<dbReference type="InterPro" id="IPR003783">
    <property type="entry name" value="Regulatory_RecX"/>
</dbReference>
<proteinExistence type="inferred from homology"/>
<evidence type="ECO:0000256" key="4">
    <source>
        <dbReference type="ARBA" id="ARBA00022490"/>
    </source>
</evidence>
<dbReference type="EMBL" id="QENZ01000004">
    <property type="protein sequence ID" value="PVX50834.1"/>
    <property type="molecule type" value="Genomic_DNA"/>
</dbReference>
<dbReference type="Proteomes" id="UP000251835">
    <property type="component" value="Unassembled WGS sequence"/>
</dbReference>
<gene>
    <name evidence="7" type="ORF">C7377_1152</name>
</gene>
<dbReference type="Gene3D" id="1.10.10.10">
    <property type="entry name" value="Winged helix-like DNA-binding domain superfamily/Winged helix DNA-binding domain"/>
    <property type="match status" value="2"/>
</dbReference>
<keyword evidence="4" id="KW-0963">Cytoplasm</keyword>
<comment type="similarity">
    <text evidence="2">Belongs to the RecX family.</text>
</comment>
<evidence type="ECO:0000256" key="3">
    <source>
        <dbReference type="ARBA" id="ARBA00018111"/>
    </source>
</evidence>